<comment type="catalytic activity">
    <reaction evidence="4">
        <text>a 2'-deoxyribonucleoside 5'-triphosphate + H2O = a 2'-deoxyribonucleoside 5'-phosphate + diphosphate + H(+)</text>
        <dbReference type="Rhea" id="RHEA:44644"/>
        <dbReference type="ChEBI" id="CHEBI:15377"/>
        <dbReference type="ChEBI" id="CHEBI:15378"/>
        <dbReference type="ChEBI" id="CHEBI:33019"/>
        <dbReference type="ChEBI" id="CHEBI:61560"/>
        <dbReference type="ChEBI" id="CHEBI:65317"/>
        <dbReference type="EC" id="3.6.1.9"/>
    </reaction>
</comment>
<comment type="caution">
    <text evidence="4">Lacks conserved residue(s) required for the propagation of feature annotation.</text>
</comment>
<dbReference type="InterPro" id="IPR029001">
    <property type="entry name" value="ITPase-like_fam"/>
</dbReference>
<evidence type="ECO:0000313" key="6">
    <source>
        <dbReference type="Proteomes" id="UP000503264"/>
    </source>
</evidence>
<dbReference type="PANTHER" id="PTHR43213:SF5">
    <property type="entry name" value="BIFUNCTIONAL DTTP_UTP PYROPHOSPHATASE_METHYLTRANSFERASE PROTEIN-RELATED"/>
    <property type="match status" value="1"/>
</dbReference>
<dbReference type="Gene3D" id="3.90.950.10">
    <property type="match status" value="1"/>
</dbReference>
<dbReference type="AlphaFoldDB" id="A0A6G5QIN0"/>
<comment type="similarity">
    <text evidence="4">Belongs to the Maf family.</text>
</comment>
<keyword evidence="3 4" id="KW-0546">Nucleotide metabolism</keyword>
<dbReference type="PIRSF" id="PIRSF006305">
    <property type="entry name" value="Maf"/>
    <property type="match status" value="1"/>
</dbReference>
<evidence type="ECO:0000313" key="5">
    <source>
        <dbReference type="EMBL" id="QCD45469.1"/>
    </source>
</evidence>
<dbReference type="EC" id="3.6.1.9" evidence="4"/>
<dbReference type="InterPro" id="IPR003697">
    <property type="entry name" value="Maf-like"/>
</dbReference>
<dbReference type="Proteomes" id="UP000503264">
    <property type="component" value="Chromosome"/>
</dbReference>
<comment type="cofactor">
    <cofactor evidence="1 4">
        <name>a divalent metal cation</name>
        <dbReference type="ChEBI" id="CHEBI:60240"/>
    </cofactor>
</comment>
<comment type="catalytic activity">
    <reaction evidence="4">
        <text>a ribonucleoside 5'-triphosphate + H2O = a ribonucleoside 5'-phosphate + diphosphate + H(+)</text>
        <dbReference type="Rhea" id="RHEA:23996"/>
        <dbReference type="ChEBI" id="CHEBI:15377"/>
        <dbReference type="ChEBI" id="CHEBI:15378"/>
        <dbReference type="ChEBI" id="CHEBI:33019"/>
        <dbReference type="ChEBI" id="CHEBI:58043"/>
        <dbReference type="ChEBI" id="CHEBI:61557"/>
        <dbReference type="EC" id="3.6.1.9"/>
    </reaction>
</comment>
<keyword evidence="2 4" id="KW-0378">Hydrolase</keyword>
<keyword evidence="6" id="KW-1185">Reference proteome</keyword>
<sequence length="181" mass="20383">MIYLASSSQTRAEILSDAKVDFKQIDFSFDESVVDKNISPNLYVLSVAKAKKQQFMSVHKGLKNVLFADSCVVCDGEILGKPKNYYDAFKMLMIQSDNYAKVLTAMIFLGEKFELLNVSQTTFKFAKFDEKLVDEYIKSGLCMDKAGAMMIEGFNKQYIIQQDGNTSTARGLNVEILKAFL</sequence>
<dbReference type="HAMAP" id="MF_00528">
    <property type="entry name" value="Maf"/>
    <property type="match status" value="1"/>
</dbReference>
<dbReference type="PANTHER" id="PTHR43213">
    <property type="entry name" value="BIFUNCTIONAL DTTP/UTP PYROPHOSPHATASE/METHYLTRANSFERASE PROTEIN-RELATED"/>
    <property type="match status" value="1"/>
</dbReference>
<organism evidence="5 6">
    <name type="scientific">Campylobacter mucosalis CCUG 21559</name>
    <dbReference type="NCBI Taxonomy" id="1032067"/>
    <lineage>
        <taxon>Bacteria</taxon>
        <taxon>Pseudomonadati</taxon>
        <taxon>Campylobacterota</taxon>
        <taxon>Epsilonproteobacteria</taxon>
        <taxon>Campylobacterales</taxon>
        <taxon>Campylobacteraceae</taxon>
        <taxon>Campylobacter</taxon>
    </lineage>
</organism>
<dbReference type="Pfam" id="PF02545">
    <property type="entry name" value="Maf"/>
    <property type="match status" value="1"/>
</dbReference>
<accession>A0A6G5QIN0</accession>
<dbReference type="GO" id="GO:0005737">
    <property type="term" value="C:cytoplasm"/>
    <property type="evidence" value="ECO:0007669"/>
    <property type="project" value="UniProtKB-SubCell"/>
</dbReference>
<dbReference type="NCBIfam" id="NF003141">
    <property type="entry name" value="PRK04056.1"/>
    <property type="match status" value="1"/>
</dbReference>
<dbReference type="GO" id="GO:0009117">
    <property type="term" value="P:nucleotide metabolic process"/>
    <property type="evidence" value="ECO:0007669"/>
    <property type="project" value="UniProtKB-KW"/>
</dbReference>
<dbReference type="NCBIfam" id="TIGR00172">
    <property type="entry name" value="maf"/>
    <property type="match status" value="1"/>
</dbReference>
<gene>
    <name evidence="5" type="primary">maf</name>
    <name evidence="5" type="ORF">CMUC_1720</name>
</gene>
<dbReference type="RefSeq" id="WP_171994190.1">
    <property type="nucleotide sequence ID" value="NZ_CP012542.1"/>
</dbReference>
<name>A0A6G5QIN0_9BACT</name>
<comment type="function">
    <text evidence="4">Nucleoside triphosphate pyrophosphatase. May have a dual role in cell division arrest and in preventing the incorporation of modified nucleotides into cellular nucleic acids.</text>
</comment>
<evidence type="ECO:0000256" key="1">
    <source>
        <dbReference type="ARBA" id="ARBA00001968"/>
    </source>
</evidence>
<evidence type="ECO:0000256" key="4">
    <source>
        <dbReference type="HAMAP-Rule" id="MF_00528"/>
    </source>
</evidence>
<keyword evidence="4" id="KW-0963">Cytoplasm</keyword>
<comment type="subcellular location">
    <subcellularLocation>
        <location evidence="4">Cytoplasm</location>
    </subcellularLocation>
</comment>
<dbReference type="GO" id="GO:0047429">
    <property type="term" value="F:nucleoside triphosphate diphosphatase activity"/>
    <property type="evidence" value="ECO:0007669"/>
    <property type="project" value="UniProtKB-EC"/>
</dbReference>
<reference evidence="5 6" key="1">
    <citation type="submission" date="2016-07" db="EMBL/GenBank/DDBJ databases">
        <title>Comparative genomics of the Campylobacter concisus group.</title>
        <authorList>
            <person name="Miller W.G."/>
            <person name="Yee E."/>
            <person name="Chapman M.H."/>
            <person name="Huynh S."/>
            <person name="Bono J.L."/>
            <person name="On S.L.W."/>
            <person name="StLeger J."/>
            <person name="Foster G."/>
            <person name="Parker C.T."/>
        </authorList>
    </citation>
    <scope>NUCLEOTIDE SEQUENCE [LARGE SCALE GENOMIC DNA]</scope>
    <source>
        <strain evidence="5 6">CCUG 21559</strain>
    </source>
</reference>
<dbReference type="SUPFAM" id="SSF52972">
    <property type="entry name" value="ITPase-like"/>
    <property type="match status" value="1"/>
</dbReference>
<feature type="active site" description="Proton acceptor" evidence="4">
    <location>
        <position position="69"/>
    </location>
</feature>
<evidence type="ECO:0000256" key="3">
    <source>
        <dbReference type="ARBA" id="ARBA00023080"/>
    </source>
</evidence>
<dbReference type="EMBL" id="CP012542">
    <property type="protein sequence ID" value="QCD45469.1"/>
    <property type="molecule type" value="Genomic_DNA"/>
</dbReference>
<proteinExistence type="inferred from homology"/>
<protein>
    <recommendedName>
        <fullName evidence="4">Nucleoside triphosphate pyrophosphatase</fullName>
        <ecNumber evidence="4">3.6.1.9</ecNumber>
    </recommendedName>
    <alternativeName>
        <fullName evidence="4">Nucleotide pyrophosphatase</fullName>
        <shortName evidence="4">Nucleotide PPase</shortName>
    </alternativeName>
</protein>
<evidence type="ECO:0000256" key="2">
    <source>
        <dbReference type="ARBA" id="ARBA00022801"/>
    </source>
</evidence>